<dbReference type="KEGG" id="plut:EI981_03550"/>
<dbReference type="RefSeq" id="WP_126995514.1">
    <property type="nucleotide sequence ID" value="NZ_CP034346.1"/>
</dbReference>
<evidence type="ECO:0000259" key="2">
    <source>
        <dbReference type="Pfam" id="PF00561"/>
    </source>
</evidence>
<dbReference type="PANTHER" id="PTHR43358">
    <property type="entry name" value="ALPHA/BETA-HYDROLASE"/>
    <property type="match status" value="1"/>
</dbReference>
<feature type="transmembrane region" description="Helical" evidence="1">
    <location>
        <begin position="6"/>
        <end position="24"/>
    </location>
</feature>
<sequence length="330" mass="37162">MTIYLMITLLAIAGMVSGIISFAFQQLTHMKLQSTHHLFQYLEKSGVYSRERFSRLKKQEVEILSDDGLRLCGYVIETDPSSKHWAIIVHGYTVSMLISTQYIDLFQSEGFNILLIDQRRHGNSQGKYTTYGYYEKYDVAAWVRWLLHNYGTDCSIGLHGQSLGGATVLEYLSIAHSNIKFVIADCPFSDLTQLLHHQARTIYKLPAYPLLPIINKILKRKAGFTMEQVSPLQAVEHCHLPVLFIHGTKDNYVPTYMSEQLYKRKAGPRSLLLVDGAIHGNAYAVAPKEYSEAVRILIHQALKEEEASAITTVSVELTGSPEPAVLPLST</sequence>
<dbReference type="Gene3D" id="3.40.50.1820">
    <property type="entry name" value="alpha/beta hydrolase"/>
    <property type="match status" value="1"/>
</dbReference>
<keyword evidence="1" id="KW-0812">Transmembrane</keyword>
<organism evidence="3 4">
    <name type="scientific">Paenibacillus lutimineralis</name>
    <dbReference type="NCBI Taxonomy" id="2707005"/>
    <lineage>
        <taxon>Bacteria</taxon>
        <taxon>Bacillati</taxon>
        <taxon>Bacillota</taxon>
        <taxon>Bacilli</taxon>
        <taxon>Bacillales</taxon>
        <taxon>Paenibacillaceae</taxon>
        <taxon>Paenibacillus</taxon>
    </lineage>
</organism>
<accession>A0A3S9UTM5</accession>
<name>A0A3S9UTM5_9BACL</name>
<dbReference type="SUPFAM" id="SSF53474">
    <property type="entry name" value="alpha/beta-Hydrolases"/>
    <property type="match status" value="1"/>
</dbReference>
<dbReference type="AlphaFoldDB" id="A0A3S9UTM5"/>
<evidence type="ECO:0000256" key="1">
    <source>
        <dbReference type="SAM" id="Phobius"/>
    </source>
</evidence>
<gene>
    <name evidence="3" type="ORF">EI981_03550</name>
</gene>
<keyword evidence="4" id="KW-1185">Reference proteome</keyword>
<keyword evidence="3" id="KW-0378">Hydrolase</keyword>
<dbReference type="Proteomes" id="UP000270678">
    <property type="component" value="Chromosome"/>
</dbReference>
<feature type="domain" description="AB hydrolase-1" evidence="2">
    <location>
        <begin position="87"/>
        <end position="195"/>
    </location>
</feature>
<dbReference type="PANTHER" id="PTHR43358:SF4">
    <property type="entry name" value="ALPHA_BETA HYDROLASE FOLD-1 DOMAIN-CONTAINING PROTEIN"/>
    <property type="match status" value="1"/>
</dbReference>
<evidence type="ECO:0000313" key="3">
    <source>
        <dbReference type="EMBL" id="AZS13643.1"/>
    </source>
</evidence>
<proteinExistence type="predicted"/>
<dbReference type="InterPro" id="IPR029058">
    <property type="entry name" value="AB_hydrolase_fold"/>
</dbReference>
<reference evidence="4" key="1">
    <citation type="submission" date="2018-12" db="EMBL/GenBank/DDBJ databases">
        <title>Complete genome sequence of Paenibacillus sp. MBLB1234.</title>
        <authorList>
            <person name="Nam Y.-D."/>
            <person name="Kang J."/>
            <person name="Chung W.-H."/>
            <person name="Park Y.S."/>
        </authorList>
    </citation>
    <scope>NUCLEOTIDE SEQUENCE [LARGE SCALE GENOMIC DNA]</scope>
    <source>
        <strain evidence="4">MBLB1234</strain>
    </source>
</reference>
<dbReference type="EMBL" id="CP034346">
    <property type="protein sequence ID" value="AZS13643.1"/>
    <property type="molecule type" value="Genomic_DNA"/>
</dbReference>
<evidence type="ECO:0000313" key="4">
    <source>
        <dbReference type="Proteomes" id="UP000270678"/>
    </source>
</evidence>
<dbReference type="Pfam" id="PF00561">
    <property type="entry name" value="Abhydrolase_1"/>
    <property type="match status" value="1"/>
</dbReference>
<dbReference type="InterPro" id="IPR000073">
    <property type="entry name" value="AB_hydrolase_1"/>
</dbReference>
<dbReference type="GO" id="GO:0016787">
    <property type="term" value="F:hydrolase activity"/>
    <property type="evidence" value="ECO:0007669"/>
    <property type="project" value="UniProtKB-KW"/>
</dbReference>
<keyword evidence="1" id="KW-0472">Membrane</keyword>
<protein>
    <submittedName>
        <fullName evidence="3">Alpha/beta hydrolase</fullName>
    </submittedName>
</protein>
<dbReference type="OrthoDB" id="9776685at2"/>
<dbReference type="InterPro" id="IPR052920">
    <property type="entry name" value="DNA-binding_regulatory"/>
</dbReference>
<keyword evidence="1" id="KW-1133">Transmembrane helix</keyword>